<feature type="domain" description="Calponin-homology (CH)" evidence="5">
    <location>
        <begin position="40"/>
        <end position="162"/>
    </location>
</feature>
<sequence length="1020" mass="112527">MAAEGPLSFSVASVMEDVLQQHDNRPRDLDLDSRRAEEAATRRYEAAAWLRKMIGVVGARELPAQPSEEEFRLALRSGLLLCLVINKVDPGAVPKVVESPCDSVAVPDGAALSIYQCFENVRNFLVAVGQMGLPTFEPSDLEQGGKSSKIVNCILALKSYNEWKQTGGNGSWKFGGNVKTITSGKNFIRKNSNSEPFKNYSRNMSMPETSTNVQSVETENSKMPNSSLNMLVRAVLLDKKPDEVPMLVESVLSKVMEEFENRITSQVELKLAAAKDTTNGNMTLLKTTSGDMKLKTEDKKLVKDQNLHKKSISDEETKRKQLKLQSAFDVQERDIKELKQTLTITKAGMQFMQMKFHEEIQNLGLHIHGLASAASGYHRVLEENRKLYNQVQDLKGNIRVYCRVRPSLGGRSDFKSVVDSIEEGTITINTPAKYGKGSRSFNFNKVFGPSSTQAEVFADTRPLIRSVLDGYNVCIFAYGQTGSGKTHTMVNILSDFYKLYKIVSHAKYLDKTWTKHTGPKDLTETSQGVNYRALSDLFFIAEQRKDTLQYDVSVQMIEIYNEQVRDLLVTEEIRNNSQNGFNVPDASLVHVASMYDVIDLMKLGHKNRAVGATALNDRSSRSHSCLTVHVQGRDVTSGAVLRGCMHLVDLAGSERVDKSEVAGDRLKEAQHINKSLSALGDVISSLAQKNVHVPYRNSKLTQLLQDSLGGQAKTLMFVHISPELNAVGETLSTLKFAERVATVELGAAQVHKDTSSDVKDLKEQIANLKAALAKKEGDQEQKVSGSPGGKQLSSRSPPYLNGDPYTEPKPRRKPQTDVVVPNFEMDKKSRSRQKTQSFDLDELLANSPPWPPVISSSPCETTYGEEDDRDMMGSADWVDKVMVNKQDAAAAAARCWEAENNGGVYQSYNIGFQGVNGFEIATTDGADEHELDAATSDSSEPDLLWQFNHSKLPILPNSTVSRLNNSNGKPTKSPDLRSMIPRLGPSPSRKPTGQAPAPQRGGRQGAVAGAEMKRKAGTRK</sequence>
<dbReference type="InterPro" id="IPR036961">
    <property type="entry name" value="Kinesin_motor_dom_sf"/>
</dbReference>
<dbReference type="Pfam" id="PF00307">
    <property type="entry name" value="CH"/>
    <property type="match status" value="1"/>
</dbReference>
<evidence type="ECO:0000256" key="1">
    <source>
        <dbReference type="ARBA" id="ARBA00010899"/>
    </source>
</evidence>
<dbReference type="PROSITE" id="PS50067">
    <property type="entry name" value="KINESIN_MOTOR_2"/>
    <property type="match status" value="1"/>
</dbReference>
<comment type="similarity">
    <text evidence="1">Belongs to the TRAFAC class myosin-kinesin ATPase superfamily. Kinesin family. KIN-14 subfamily.</text>
</comment>
<dbReference type="SUPFAM" id="SSF47576">
    <property type="entry name" value="Calponin-homology domain, CH-domain"/>
    <property type="match status" value="1"/>
</dbReference>
<dbReference type="CDD" id="cd21203">
    <property type="entry name" value="CH_AtKIN14-like"/>
    <property type="match status" value="1"/>
</dbReference>
<dbReference type="GO" id="GO:0008017">
    <property type="term" value="F:microtubule binding"/>
    <property type="evidence" value="ECO:0000318"/>
    <property type="project" value="GO_Central"/>
</dbReference>
<comment type="caution">
    <text evidence="7">The sequence shown here is derived from an EMBL/GenBank/DDBJ whole genome shotgun (WGS) entry which is preliminary data.</text>
</comment>
<dbReference type="PANTHER" id="PTHR47972">
    <property type="entry name" value="KINESIN-LIKE PROTEIN KLP-3"/>
    <property type="match status" value="1"/>
</dbReference>
<dbReference type="InterPro" id="IPR027417">
    <property type="entry name" value="P-loop_NTPase"/>
</dbReference>
<dbReference type="InterPro" id="IPR027640">
    <property type="entry name" value="Kinesin-like_fam"/>
</dbReference>
<keyword evidence="3" id="KW-0547">Nucleotide-binding</keyword>
<dbReference type="PANTHER" id="PTHR47972:SF39">
    <property type="entry name" value="KINESIN-LIKE PROTEIN KIN-14I"/>
    <property type="match status" value="1"/>
</dbReference>
<feature type="compositionally biased region" description="Polar residues" evidence="4">
    <location>
        <begin position="956"/>
        <end position="970"/>
    </location>
</feature>
<name>A0A9R1WW70_LACSA</name>
<evidence type="ECO:0000259" key="6">
    <source>
        <dbReference type="PROSITE" id="PS50067"/>
    </source>
</evidence>
<evidence type="ECO:0000259" key="5">
    <source>
        <dbReference type="PROSITE" id="PS50021"/>
    </source>
</evidence>
<evidence type="ECO:0000313" key="8">
    <source>
        <dbReference type="Proteomes" id="UP000235145"/>
    </source>
</evidence>
<feature type="compositionally biased region" description="Low complexity" evidence="4">
    <location>
        <begin position="997"/>
        <end position="1010"/>
    </location>
</feature>
<dbReference type="GO" id="GO:0003777">
    <property type="term" value="F:microtubule motor activity"/>
    <property type="evidence" value="ECO:0007669"/>
    <property type="project" value="InterPro"/>
</dbReference>
<organism evidence="7 8">
    <name type="scientific">Lactuca sativa</name>
    <name type="common">Garden lettuce</name>
    <dbReference type="NCBI Taxonomy" id="4236"/>
    <lineage>
        <taxon>Eukaryota</taxon>
        <taxon>Viridiplantae</taxon>
        <taxon>Streptophyta</taxon>
        <taxon>Embryophyta</taxon>
        <taxon>Tracheophyta</taxon>
        <taxon>Spermatophyta</taxon>
        <taxon>Magnoliopsida</taxon>
        <taxon>eudicotyledons</taxon>
        <taxon>Gunneridae</taxon>
        <taxon>Pentapetalae</taxon>
        <taxon>asterids</taxon>
        <taxon>campanulids</taxon>
        <taxon>Asterales</taxon>
        <taxon>Asteraceae</taxon>
        <taxon>Cichorioideae</taxon>
        <taxon>Cichorieae</taxon>
        <taxon>Lactucinae</taxon>
        <taxon>Lactuca</taxon>
    </lineage>
</organism>
<evidence type="ECO:0000256" key="2">
    <source>
        <dbReference type="ARBA" id="ARBA00023175"/>
    </source>
</evidence>
<dbReference type="PRINTS" id="PR00380">
    <property type="entry name" value="KINESINHEAVY"/>
</dbReference>
<dbReference type="GO" id="GO:0005524">
    <property type="term" value="F:ATP binding"/>
    <property type="evidence" value="ECO:0007669"/>
    <property type="project" value="UniProtKB-UniRule"/>
</dbReference>
<dbReference type="SUPFAM" id="SSF52540">
    <property type="entry name" value="P-loop containing nucleoside triphosphate hydrolases"/>
    <property type="match status" value="1"/>
</dbReference>
<dbReference type="InterPro" id="IPR001715">
    <property type="entry name" value="CH_dom"/>
</dbReference>
<dbReference type="GO" id="GO:0007017">
    <property type="term" value="P:microtubule-based process"/>
    <property type="evidence" value="ECO:0000318"/>
    <property type="project" value="GO_Central"/>
</dbReference>
<keyword evidence="2 3" id="KW-0505">Motor protein</keyword>
<dbReference type="FunFam" id="1.10.418.10:FF:000062">
    <property type="entry name" value="Kinesin-like protein KIN-14I isoform A"/>
    <property type="match status" value="1"/>
</dbReference>
<dbReference type="Gene3D" id="3.40.850.10">
    <property type="entry name" value="Kinesin motor domain"/>
    <property type="match status" value="1"/>
</dbReference>
<reference evidence="7 8" key="1">
    <citation type="journal article" date="2017" name="Nat. Commun.">
        <title>Genome assembly with in vitro proximity ligation data and whole-genome triplication in lettuce.</title>
        <authorList>
            <person name="Reyes-Chin-Wo S."/>
            <person name="Wang Z."/>
            <person name="Yang X."/>
            <person name="Kozik A."/>
            <person name="Arikit S."/>
            <person name="Song C."/>
            <person name="Xia L."/>
            <person name="Froenicke L."/>
            <person name="Lavelle D.O."/>
            <person name="Truco M.J."/>
            <person name="Xia R."/>
            <person name="Zhu S."/>
            <person name="Xu C."/>
            <person name="Xu H."/>
            <person name="Xu X."/>
            <person name="Cox K."/>
            <person name="Korf I."/>
            <person name="Meyers B.C."/>
            <person name="Michelmore R.W."/>
        </authorList>
    </citation>
    <scope>NUCLEOTIDE SEQUENCE [LARGE SCALE GENOMIC DNA]</scope>
    <source>
        <strain evidence="8">cv. Salinas</strain>
        <tissue evidence="7">Seedlings</tissue>
    </source>
</reference>
<dbReference type="Gene3D" id="1.10.418.10">
    <property type="entry name" value="Calponin-like domain"/>
    <property type="match status" value="1"/>
</dbReference>
<dbReference type="GO" id="GO:0007018">
    <property type="term" value="P:microtubule-based movement"/>
    <property type="evidence" value="ECO:0007669"/>
    <property type="project" value="InterPro"/>
</dbReference>
<gene>
    <name evidence="7" type="ORF">LSAT_V11C800453840</name>
</gene>
<dbReference type="AlphaFoldDB" id="A0A9R1WW70"/>
<keyword evidence="8" id="KW-1185">Reference proteome</keyword>
<feature type="domain" description="Kinesin motor" evidence="6">
    <location>
        <begin position="397"/>
        <end position="743"/>
    </location>
</feature>
<dbReference type="PROSITE" id="PS50021">
    <property type="entry name" value="CH"/>
    <property type="match status" value="1"/>
</dbReference>
<dbReference type="FunFam" id="3.40.850.10:FF:000178">
    <property type="entry name" value="Kinesin-related protein3"/>
    <property type="match status" value="1"/>
</dbReference>
<feature type="binding site" evidence="3">
    <location>
        <begin position="479"/>
        <end position="486"/>
    </location>
    <ligand>
        <name>ATP</name>
        <dbReference type="ChEBI" id="CHEBI:30616"/>
    </ligand>
</feature>
<dbReference type="Pfam" id="PF00225">
    <property type="entry name" value="Kinesin"/>
    <property type="match status" value="1"/>
</dbReference>
<feature type="region of interest" description="Disordered" evidence="4">
    <location>
        <begin position="956"/>
        <end position="1020"/>
    </location>
</feature>
<dbReference type="SMART" id="SM00129">
    <property type="entry name" value="KISc"/>
    <property type="match status" value="1"/>
</dbReference>
<dbReference type="GO" id="GO:0015630">
    <property type="term" value="C:microtubule cytoskeleton"/>
    <property type="evidence" value="ECO:0000318"/>
    <property type="project" value="GO_Central"/>
</dbReference>
<proteinExistence type="inferred from homology"/>
<protein>
    <recommendedName>
        <fullName evidence="9">Kinesin motor domain-containing protein</fullName>
    </recommendedName>
</protein>
<feature type="region of interest" description="Disordered" evidence="4">
    <location>
        <begin position="772"/>
        <end position="865"/>
    </location>
</feature>
<dbReference type="InterPro" id="IPR001752">
    <property type="entry name" value="Kinesin_motor_dom"/>
</dbReference>
<evidence type="ECO:0000256" key="4">
    <source>
        <dbReference type="SAM" id="MobiDB-lite"/>
    </source>
</evidence>
<keyword evidence="3" id="KW-0067">ATP-binding</keyword>
<evidence type="ECO:0008006" key="9">
    <source>
        <dbReference type="Google" id="ProtNLM"/>
    </source>
</evidence>
<dbReference type="InterPro" id="IPR036872">
    <property type="entry name" value="CH_dom_sf"/>
</dbReference>
<dbReference type="EMBL" id="NBSK02000008">
    <property type="protein sequence ID" value="KAJ0191290.1"/>
    <property type="molecule type" value="Genomic_DNA"/>
</dbReference>
<evidence type="ECO:0000256" key="3">
    <source>
        <dbReference type="PROSITE-ProRule" id="PRU00283"/>
    </source>
</evidence>
<dbReference type="SMART" id="SM00033">
    <property type="entry name" value="CH"/>
    <property type="match status" value="1"/>
</dbReference>
<accession>A0A9R1WW70</accession>
<dbReference type="Proteomes" id="UP000235145">
    <property type="component" value="Unassembled WGS sequence"/>
</dbReference>
<evidence type="ECO:0000313" key="7">
    <source>
        <dbReference type="EMBL" id="KAJ0191290.1"/>
    </source>
</evidence>